<gene>
    <name evidence="4" type="ordered locus">Halhy_3464</name>
</gene>
<evidence type="ECO:0000256" key="1">
    <source>
        <dbReference type="ARBA" id="ARBA00023125"/>
    </source>
</evidence>
<evidence type="ECO:0000313" key="5">
    <source>
        <dbReference type="Proteomes" id="UP000008461"/>
    </source>
</evidence>
<dbReference type="GO" id="GO:0003677">
    <property type="term" value="F:DNA binding"/>
    <property type="evidence" value="ECO:0007669"/>
    <property type="project" value="UniProtKB-UniRule"/>
</dbReference>
<keyword evidence="1 2" id="KW-0238">DNA-binding</keyword>
<dbReference type="InterPro" id="IPR009057">
    <property type="entry name" value="Homeodomain-like_sf"/>
</dbReference>
<dbReference type="HOGENOM" id="CLU_087539_0_2_10"/>
<evidence type="ECO:0000256" key="2">
    <source>
        <dbReference type="PROSITE-ProRule" id="PRU00335"/>
    </source>
</evidence>
<dbReference type="InterPro" id="IPR050624">
    <property type="entry name" value="HTH-type_Tx_Regulator"/>
</dbReference>
<dbReference type="PANTHER" id="PTHR43479">
    <property type="entry name" value="ACREF/ENVCD OPERON REPRESSOR-RELATED"/>
    <property type="match status" value="1"/>
</dbReference>
<reference key="2">
    <citation type="submission" date="2011-04" db="EMBL/GenBank/DDBJ databases">
        <title>Complete sequence of chromosome of Haliscomenobacter hydrossis DSM 1100.</title>
        <authorList>
            <consortium name="US DOE Joint Genome Institute (JGI-PGF)"/>
            <person name="Lucas S."/>
            <person name="Han J."/>
            <person name="Lapidus A."/>
            <person name="Bruce D."/>
            <person name="Goodwin L."/>
            <person name="Pitluck S."/>
            <person name="Peters L."/>
            <person name="Kyrpides N."/>
            <person name="Mavromatis K."/>
            <person name="Ivanova N."/>
            <person name="Ovchinnikova G."/>
            <person name="Pagani I."/>
            <person name="Daligault H."/>
            <person name="Detter J.C."/>
            <person name="Han C."/>
            <person name="Land M."/>
            <person name="Hauser L."/>
            <person name="Markowitz V."/>
            <person name="Cheng J.-F."/>
            <person name="Hugenholtz P."/>
            <person name="Woyke T."/>
            <person name="Wu D."/>
            <person name="Verbarg S."/>
            <person name="Frueling A."/>
            <person name="Brambilla E."/>
            <person name="Klenk H.-P."/>
            <person name="Eisen J.A."/>
        </authorList>
    </citation>
    <scope>NUCLEOTIDE SEQUENCE</scope>
    <source>
        <strain>DSM 1100</strain>
    </source>
</reference>
<dbReference type="SUPFAM" id="SSF46689">
    <property type="entry name" value="Homeodomain-like"/>
    <property type="match status" value="1"/>
</dbReference>
<dbReference type="KEGG" id="hhy:Halhy_3464"/>
<evidence type="ECO:0000313" key="4">
    <source>
        <dbReference type="EMBL" id="AEE51320.1"/>
    </source>
</evidence>
<dbReference type="Gene3D" id="1.10.357.10">
    <property type="entry name" value="Tetracycline Repressor, domain 2"/>
    <property type="match status" value="1"/>
</dbReference>
<feature type="DNA-binding region" description="H-T-H motif" evidence="2">
    <location>
        <begin position="29"/>
        <end position="48"/>
    </location>
</feature>
<proteinExistence type="predicted"/>
<dbReference type="Pfam" id="PF14278">
    <property type="entry name" value="TetR_C_8"/>
    <property type="match status" value="1"/>
</dbReference>
<feature type="domain" description="HTH tetR-type" evidence="3">
    <location>
        <begin position="6"/>
        <end position="66"/>
    </location>
</feature>
<keyword evidence="5" id="KW-1185">Reference proteome</keyword>
<reference evidence="4 5" key="1">
    <citation type="journal article" date="2011" name="Stand. Genomic Sci.">
        <title>Complete genome sequence of Haliscomenobacter hydrossis type strain (O).</title>
        <authorList>
            <consortium name="US DOE Joint Genome Institute (JGI-PGF)"/>
            <person name="Daligault H."/>
            <person name="Lapidus A."/>
            <person name="Zeytun A."/>
            <person name="Nolan M."/>
            <person name="Lucas S."/>
            <person name="Del Rio T.G."/>
            <person name="Tice H."/>
            <person name="Cheng J.F."/>
            <person name="Tapia R."/>
            <person name="Han C."/>
            <person name="Goodwin L."/>
            <person name="Pitluck S."/>
            <person name="Liolios K."/>
            <person name="Pagani I."/>
            <person name="Ivanova N."/>
            <person name="Huntemann M."/>
            <person name="Mavromatis K."/>
            <person name="Mikhailova N."/>
            <person name="Pati A."/>
            <person name="Chen A."/>
            <person name="Palaniappan K."/>
            <person name="Land M."/>
            <person name="Hauser L."/>
            <person name="Brambilla E.M."/>
            <person name="Rohde M."/>
            <person name="Verbarg S."/>
            <person name="Goker M."/>
            <person name="Bristow J."/>
            <person name="Eisen J.A."/>
            <person name="Markowitz V."/>
            <person name="Hugenholtz P."/>
            <person name="Kyrpides N.C."/>
            <person name="Klenk H.P."/>
            <person name="Woyke T."/>
        </authorList>
    </citation>
    <scope>NUCLEOTIDE SEQUENCE [LARGE SCALE GENOMIC DNA]</scope>
    <source>
        <strain evidence="5">ATCC 27775 / DSM 1100 / LMG 10767 / O</strain>
    </source>
</reference>
<dbReference type="RefSeq" id="WP_013765860.1">
    <property type="nucleotide sequence ID" value="NC_015510.1"/>
</dbReference>
<protein>
    <submittedName>
        <fullName evidence="4">Regulatory protein TetR</fullName>
    </submittedName>
</protein>
<dbReference type="EMBL" id="CP002691">
    <property type="protein sequence ID" value="AEE51320.1"/>
    <property type="molecule type" value="Genomic_DNA"/>
</dbReference>
<dbReference type="PROSITE" id="PS50977">
    <property type="entry name" value="HTH_TETR_2"/>
    <property type="match status" value="1"/>
</dbReference>
<name>F4KWI0_HALH1</name>
<dbReference type="AlphaFoldDB" id="F4KWI0"/>
<organism evidence="4 5">
    <name type="scientific">Haliscomenobacter hydrossis (strain ATCC 27775 / DSM 1100 / LMG 10767 / O)</name>
    <dbReference type="NCBI Taxonomy" id="760192"/>
    <lineage>
        <taxon>Bacteria</taxon>
        <taxon>Pseudomonadati</taxon>
        <taxon>Bacteroidota</taxon>
        <taxon>Saprospiria</taxon>
        <taxon>Saprospirales</taxon>
        <taxon>Haliscomenobacteraceae</taxon>
        <taxon>Haliscomenobacter</taxon>
    </lineage>
</organism>
<dbReference type="InterPro" id="IPR001647">
    <property type="entry name" value="HTH_TetR"/>
</dbReference>
<dbReference type="InterPro" id="IPR039532">
    <property type="entry name" value="TetR_C_Firmicutes"/>
</dbReference>
<dbReference type="OrthoDB" id="9810250at2"/>
<evidence type="ECO:0000259" key="3">
    <source>
        <dbReference type="PROSITE" id="PS50977"/>
    </source>
</evidence>
<accession>F4KWI0</accession>
<dbReference type="Proteomes" id="UP000008461">
    <property type="component" value="Chromosome"/>
</dbReference>
<dbReference type="eggNOG" id="COG1309">
    <property type="taxonomic scope" value="Bacteria"/>
</dbReference>
<dbReference type="PANTHER" id="PTHR43479:SF7">
    <property type="entry name" value="TETR-FAMILY TRANSCRIPTIONAL REGULATOR"/>
    <property type="match status" value="1"/>
</dbReference>
<dbReference type="STRING" id="760192.Halhy_3464"/>
<sequence length="184" mass="20901">MDRRIKYTRKVLSETLLGLLKTKPVEKISITELCKCSDINRATFYLHYRSVYELLHEIQDNFYNSIKADIEGLIQDGNNQSALSLLIRKIGDNKELCEALFLTKGEKSFQEKIISIAKDEITRTWPKTYKVNKSTLQLITEFIIAGSVGLIQDWIGNGCKESPEEIALLLKKTCESPLNACLLG</sequence>